<keyword evidence="11" id="KW-1185">Reference proteome</keyword>
<organism evidence="10 11">
    <name type="scientific">Trametes coccinea (strain BRFM310)</name>
    <name type="common">Pycnoporus coccineus</name>
    <dbReference type="NCBI Taxonomy" id="1353009"/>
    <lineage>
        <taxon>Eukaryota</taxon>
        <taxon>Fungi</taxon>
        <taxon>Dikarya</taxon>
        <taxon>Basidiomycota</taxon>
        <taxon>Agaricomycotina</taxon>
        <taxon>Agaricomycetes</taxon>
        <taxon>Polyporales</taxon>
        <taxon>Polyporaceae</taxon>
        <taxon>Trametes</taxon>
    </lineage>
</organism>
<dbReference type="InterPro" id="IPR017141">
    <property type="entry name" value="Pept_M20_carboxypep"/>
</dbReference>
<keyword evidence="4" id="KW-0378">Hydrolase</keyword>
<dbReference type="GO" id="GO:0000328">
    <property type="term" value="C:fungal-type vacuole lumen"/>
    <property type="evidence" value="ECO:0007669"/>
    <property type="project" value="TreeGrafter"/>
</dbReference>
<feature type="active site" description="Proton acceptor" evidence="6">
    <location>
        <position position="260"/>
    </location>
</feature>
<evidence type="ECO:0000259" key="9">
    <source>
        <dbReference type="Pfam" id="PF07687"/>
    </source>
</evidence>
<dbReference type="GO" id="GO:0046872">
    <property type="term" value="F:metal ion binding"/>
    <property type="evidence" value="ECO:0007669"/>
    <property type="project" value="UniProtKB-KW"/>
</dbReference>
<feature type="binding site" evidence="7">
    <location>
        <position position="226"/>
    </location>
    <ligand>
        <name>Zn(2+)</name>
        <dbReference type="ChEBI" id="CHEBI:29105"/>
        <label>1</label>
    </ligand>
</feature>
<evidence type="ECO:0000313" key="11">
    <source>
        <dbReference type="Proteomes" id="UP000193067"/>
    </source>
</evidence>
<sequence length="615" mass="67248">MSSTPAWFANQRRARNVVWRRTLLAASLLSLCLVGSTLHALLAGKRPPLLFSNNSSTRLPSGVPQTNLDVDGPLSPNEPSSVCPQPRPLVPSKHHTVDEQLHKLFANETYKMAAYKAFGGAIEIPTESYEDLLPVGEDDRWDIFGELHEYLEKTFPRVYASLEVTKVNTYGIVLHWQGSNDTALPVLMTAHQDVVPVAPATYDDWIHPPYSGYYDGTWIWGRGSCDDKSDLMASLQAINTLLELGFEPYRTFVWAFGFDEESAGTQGAGHLSPYLEIRYGTHGFALLLDEGGSAYGTAYGGDVVFAFPGLSEKGYLDVQIEVTAPGGHSSAPPPHTAIGMLAALLTTMEDNPHPALLTRHSSAYNATQCAAAYAPSFPAYIRRLAREAERSDVALAMLRDALLEEFGLEYEVLLRTTQAIDLVEGGVKVNALPERAAAIVNHRIVQESSVAAVEARLSALLQPLASRFNLTMDAFGGTLLPQPTEVAGNGTSKGHVSLAVAFGYALDPSPVTPTGPNDPYQVLAGTIRGAIADSPRAWDEGRNVSGVVVVPQIEHGNTDTSRYWNLTRNIVRYSHVREGDRYNGFHTVNEAIRAEGWLDSVRFYTRFILNCDEYL</sequence>
<feature type="compositionally biased region" description="Polar residues" evidence="8">
    <location>
        <begin position="53"/>
        <end position="68"/>
    </location>
</feature>
<dbReference type="InterPro" id="IPR036264">
    <property type="entry name" value="Bact_exopeptidase_dim_dom"/>
</dbReference>
<dbReference type="STRING" id="1353009.A0A1Y2IR21"/>
<keyword evidence="10" id="KW-0121">Carboxypeptidase</keyword>
<evidence type="ECO:0000256" key="3">
    <source>
        <dbReference type="ARBA" id="ARBA00022723"/>
    </source>
</evidence>
<dbReference type="GO" id="GO:0051603">
    <property type="term" value="P:proteolysis involved in protein catabolic process"/>
    <property type="evidence" value="ECO:0007669"/>
    <property type="project" value="TreeGrafter"/>
</dbReference>
<evidence type="ECO:0000256" key="7">
    <source>
        <dbReference type="PIRSR" id="PIRSR037217-2"/>
    </source>
</evidence>
<dbReference type="InterPro" id="IPR047177">
    <property type="entry name" value="Pept_M20A"/>
</dbReference>
<dbReference type="AlphaFoldDB" id="A0A1Y2IR21"/>
<dbReference type="Gene3D" id="1.10.150.900">
    <property type="match status" value="1"/>
</dbReference>
<evidence type="ECO:0000256" key="5">
    <source>
        <dbReference type="ARBA" id="ARBA00022833"/>
    </source>
</evidence>
<keyword evidence="2" id="KW-0645">Protease</keyword>
<feature type="binding site" evidence="7">
    <location>
        <position position="191"/>
    </location>
    <ligand>
        <name>Zn(2+)</name>
        <dbReference type="ChEBI" id="CHEBI:29105"/>
        <label>2</label>
    </ligand>
</feature>
<keyword evidence="5 7" id="KW-0862">Zinc</keyword>
<feature type="binding site" evidence="7">
    <location>
        <position position="226"/>
    </location>
    <ligand>
        <name>Zn(2+)</name>
        <dbReference type="ChEBI" id="CHEBI:29105"/>
        <label>2</label>
    </ligand>
</feature>
<evidence type="ECO:0000313" key="10">
    <source>
        <dbReference type="EMBL" id="OSD03084.1"/>
    </source>
</evidence>
<dbReference type="CDD" id="cd05674">
    <property type="entry name" value="M20_yscS"/>
    <property type="match status" value="1"/>
</dbReference>
<dbReference type="InterPro" id="IPR002933">
    <property type="entry name" value="Peptidase_M20"/>
</dbReference>
<dbReference type="PANTHER" id="PTHR45962:SF1">
    <property type="entry name" value="N-FATTY-ACYL-AMINO ACID SYNTHASE_HYDROLASE PM20D1"/>
    <property type="match status" value="1"/>
</dbReference>
<name>A0A1Y2IR21_TRAC3</name>
<accession>A0A1Y2IR21</accession>
<feature type="active site" evidence="6">
    <location>
        <position position="193"/>
    </location>
</feature>
<dbReference type="OrthoDB" id="3064516at2759"/>
<evidence type="ECO:0000256" key="6">
    <source>
        <dbReference type="PIRSR" id="PIRSR037217-1"/>
    </source>
</evidence>
<evidence type="ECO:0000256" key="8">
    <source>
        <dbReference type="SAM" id="MobiDB-lite"/>
    </source>
</evidence>
<evidence type="ECO:0000256" key="2">
    <source>
        <dbReference type="ARBA" id="ARBA00022670"/>
    </source>
</evidence>
<dbReference type="Pfam" id="PF01546">
    <property type="entry name" value="Peptidase_M20"/>
    <property type="match status" value="1"/>
</dbReference>
<keyword evidence="3 7" id="KW-0479">Metal-binding</keyword>
<protein>
    <submittedName>
        <fullName evidence="10">Carboxypeptidase S</fullName>
    </submittedName>
</protein>
<feature type="binding site" evidence="7">
    <location>
        <position position="261"/>
    </location>
    <ligand>
        <name>Zn(2+)</name>
        <dbReference type="ChEBI" id="CHEBI:29105"/>
        <label>1</label>
    </ligand>
</feature>
<feature type="binding site" evidence="7">
    <location>
        <position position="586"/>
    </location>
    <ligand>
        <name>Zn(2+)</name>
        <dbReference type="ChEBI" id="CHEBI:29105"/>
        <label>1</label>
    </ligand>
</feature>
<feature type="region of interest" description="Disordered" evidence="8">
    <location>
        <begin position="53"/>
        <end position="84"/>
    </location>
</feature>
<dbReference type="Gene3D" id="3.40.630.10">
    <property type="entry name" value="Zn peptidases"/>
    <property type="match status" value="1"/>
</dbReference>
<dbReference type="GO" id="GO:0004181">
    <property type="term" value="F:metallocarboxypeptidase activity"/>
    <property type="evidence" value="ECO:0007669"/>
    <property type="project" value="InterPro"/>
</dbReference>
<dbReference type="Proteomes" id="UP000193067">
    <property type="component" value="Unassembled WGS sequence"/>
</dbReference>
<gene>
    <name evidence="10" type="ORF">PYCCODRAFT_1434960</name>
</gene>
<dbReference type="InterPro" id="IPR001261">
    <property type="entry name" value="ArgE/DapE_CS"/>
</dbReference>
<feature type="domain" description="Peptidase M20 dimerisation" evidence="9">
    <location>
        <begin position="311"/>
        <end position="465"/>
    </location>
</feature>
<dbReference type="Pfam" id="PF07687">
    <property type="entry name" value="M20_dimer"/>
    <property type="match status" value="1"/>
</dbReference>
<dbReference type="PANTHER" id="PTHR45962">
    <property type="entry name" value="N-FATTY-ACYL-AMINO ACID SYNTHASE/HYDROLASE PM20D1"/>
    <property type="match status" value="1"/>
</dbReference>
<dbReference type="InterPro" id="IPR011650">
    <property type="entry name" value="Peptidase_M20_dimer"/>
</dbReference>
<proteinExistence type="inferred from homology"/>
<dbReference type="SUPFAM" id="SSF55031">
    <property type="entry name" value="Bacterial exopeptidase dimerisation domain"/>
    <property type="match status" value="1"/>
</dbReference>
<evidence type="ECO:0000256" key="1">
    <source>
        <dbReference type="ARBA" id="ARBA00006247"/>
    </source>
</evidence>
<dbReference type="Gene3D" id="3.30.70.360">
    <property type="match status" value="1"/>
</dbReference>
<dbReference type="EMBL" id="KZ084102">
    <property type="protein sequence ID" value="OSD03084.1"/>
    <property type="molecule type" value="Genomic_DNA"/>
</dbReference>
<reference evidence="10 11" key="1">
    <citation type="journal article" date="2015" name="Biotechnol. Biofuels">
        <title>Enhanced degradation of softwood versus hardwood by the white-rot fungus Pycnoporus coccineus.</title>
        <authorList>
            <person name="Couturier M."/>
            <person name="Navarro D."/>
            <person name="Chevret D."/>
            <person name="Henrissat B."/>
            <person name="Piumi F."/>
            <person name="Ruiz-Duenas F.J."/>
            <person name="Martinez A.T."/>
            <person name="Grigoriev I.V."/>
            <person name="Riley R."/>
            <person name="Lipzen A."/>
            <person name="Berrin J.G."/>
            <person name="Master E.R."/>
            <person name="Rosso M.N."/>
        </authorList>
    </citation>
    <scope>NUCLEOTIDE SEQUENCE [LARGE SCALE GENOMIC DNA]</scope>
    <source>
        <strain evidence="10 11">BRFM310</strain>
    </source>
</reference>
<dbReference type="PROSITE" id="PS00758">
    <property type="entry name" value="ARGE_DAPE_CPG2_1"/>
    <property type="match status" value="1"/>
</dbReference>
<feature type="binding site" evidence="7">
    <location>
        <position position="289"/>
    </location>
    <ligand>
        <name>Zn(2+)</name>
        <dbReference type="ChEBI" id="CHEBI:29105"/>
        <label>2</label>
    </ligand>
</feature>
<dbReference type="SUPFAM" id="SSF53187">
    <property type="entry name" value="Zn-dependent exopeptidases"/>
    <property type="match status" value="1"/>
</dbReference>
<dbReference type="PIRSF" id="PIRSF037217">
    <property type="entry name" value="Carboxypeptidase_S"/>
    <property type="match status" value="1"/>
</dbReference>
<comment type="similarity">
    <text evidence="1">Belongs to the peptidase M20A family.</text>
</comment>
<evidence type="ECO:0000256" key="4">
    <source>
        <dbReference type="ARBA" id="ARBA00022801"/>
    </source>
</evidence>